<evidence type="ECO:0000313" key="3">
    <source>
        <dbReference type="Proteomes" id="UP000291822"/>
    </source>
</evidence>
<dbReference type="InterPro" id="IPR036412">
    <property type="entry name" value="HAD-like_sf"/>
</dbReference>
<keyword evidence="3" id="KW-1185">Reference proteome</keyword>
<evidence type="ECO:0000313" key="2">
    <source>
        <dbReference type="EMBL" id="TCI06027.1"/>
    </source>
</evidence>
<dbReference type="Gene3D" id="1.10.150.240">
    <property type="entry name" value="Putative phosphatase, domain 2"/>
    <property type="match status" value="1"/>
</dbReference>
<proteinExistence type="predicted"/>
<reference evidence="2 3" key="1">
    <citation type="submission" date="2019-02" db="EMBL/GenBank/DDBJ databases">
        <title>Dyella amyloliquefaciens sp. nov., isolated from forest soil.</title>
        <authorList>
            <person name="Gao Z.-H."/>
            <person name="Qiu L.-H."/>
        </authorList>
    </citation>
    <scope>NUCLEOTIDE SEQUENCE [LARGE SCALE GENOMIC DNA]</scope>
    <source>
        <strain evidence="2 3">KACC 12747</strain>
    </source>
</reference>
<accession>A0A4R0YIV2</accession>
<evidence type="ECO:0000256" key="1">
    <source>
        <dbReference type="SAM" id="MobiDB-lite"/>
    </source>
</evidence>
<feature type="region of interest" description="Disordered" evidence="1">
    <location>
        <begin position="1"/>
        <end position="34"/>
    </location>
</feature>
<dbReference type="EMBL" id="SJTG01000008">
    <property type="protein sequence ID" value="TCI06027.1"/>
    <property type="molecule type" value="Genomic_DNA"/>
</dbReference>
<dbReference type="InterPro" id="IPR023214">
    <property type="entry name" value="HAD_sf"/>
</dbReference>
<dbReference type="Proteomes" id="UP000291822">
    <property type="component" value="Unassembled WGS sequence"/>
</dbReference>
<dbReference type="SUPFAM" id="SSF56784">
    <property type="entry name" value="HAD-like"/>
    <property type="match status" value="1"/>
</dbReference>
<dbReference type="SFLD" id="SFLDS00003">
    <property type="entry name" value="Haloacid_Dehalogenase"/>
    <property type="match status" value="1"/>
</dbReference>
<feature type="compositionally biased region" description="Basic residues" evidence="1">
    <location>
        <begin position="14"/>
        <end position="26"/>
    </location>
</feature>
<protein>
    <submittedName>
        <fullName evidence="2">HAD family phosphatase</fullName>
    </submittedName>
</protein>
<dbReference type="SFLD" id="SFLDG01129">
    <property type="entry name" value="C1.5:_HAD__Beta-PGM__Phosphata"/>
    <property type="match status" value="1"/>
</dbReference>
<dbReference type="Gene3D" id="3.40.50.1000">
    <property type="entry name" value="HAD superfamily/HAD-like"/>
    <property type="match status" value="1"/>
</dbReference>
<name>A0A4R0YIV2_9GAMM</name>
<gene>
    <name evidence="2" type="ORF">EZM97_36485</name>
</gene>
<dbReference type="NCBIfam" id="TIGR01509">
    <property type="entry name" value="HAD-SF-IA-v3"/>
    <property type="match status" value="1"/>
</dbReference>
<dbReference type="PRINTS" id="PR00413">
    <property type="entry name" value="HADHALOGNASE"/>
</dbReference>
<dbReference type="PANTHER" id="PTHR43611:SF3">
    <property type="entry name" value="FLAVIN MONONUCLEOTIDE HYDROLASE 1, CHLOROPLATIC"/>
    <property type="match status" value="1"/>
</dbReference>
<dbReference type="Pfam" id="PF00702">
    <property type="entry name" value="Hydrolase"/>
    <property type="match status" value="1"/>
</dbReference>
<dbReference type="PANTHER" id="PTHR43611">
    <property type="entry name" value="ALPHA-D-GLUCOSE 1-PHOSPHATE PHOSPHATASE"/>
    <property type="match status" value="1"/>
</dbReference>
<organism evidence="2 3">
    <name type="scientific">Dyella soli</name>
    <dbReference type="NCBI Taxonomy" id="522319"/>
    <lineage>
        <taxon>Bacteria</taxon>
        <taxon>Pseudomonadati</taxon>
        <taxon>Pseudomonadota</taxon>
        <taxon>Gammaproteobacteria</taxon>
        <taxon>Lysobacterales</taxon>
        <taxon>Rhodanobacteraceae</taxon>
        <taxon>Dyella</taxon>
    </lineage>
</organism>
<dbReference type="AlphaFoldDB" id="A0A4R0YIV2"/>
<dbReference type="InterPro" id="IPR006439">
    <property type="entry name" value="HAD-SF_hydro_IA"/>
</dbReference>
<dbReference type="InterPro" id="IPR023198">
    <property type="entry name" value="PGP-like_dom2"/>
</dbReference>
<dbReference type="CDD" id="cd02603">
    <property type="entry name" value="HAD_sEH-N_like"/>
    <property type="match status" value="1"/>
</dbReference>
<comment type="caution">
    <text evidence="2">The sequence shown here is derived from an EMBL/GenBank/DDBJ whole genome shotgun (WGS) entry which is preliminary data.</text>
</comment>
<sequence length="239" mass="26201">MPGAVGVRSGLRIQRAHRRRHRRHAGSRTPDAESHPRVNLRCVLFDFDGVLADYDKHVRVAHLAQAIGSTFARVQHAIYGSGIEDAADRGELDAQAYLEALSREAGAEITASDWIAARRAATRLRPDVMDTVERVARRAEVALLTNNGELMASSLGDIAPGLFPRFTARCHASAQFGTSKPDPAVYSSCLRRLQHEPARTLFIDDNADNVAGARIAGLHVHHYQTYTAFLDALAAYDLL</sequence>